<dbReference type="Proteomes" id="UP000245712">
    <property type="component" value="Unassembled WGS sequence"/>
</dbReference>
<evidence type="ECO:0000313" key="1">
    <source>
        <dbReference type="EMBL" id="PVX77930.1"/>
    </source>
</evidence>
<evidence type="ECO:0008006" key="3">
    <source>
        <dbReference type="Google" id="ProtNLM"/>
    </source>
</evidence>
<sequence>MSTQEEQTRTLLEILGHGQKQINDGEFRNVDDVFDDLDREDLEKAE</sequence>
<name>A0ABX5KK04_9BURK</name>
<comment type="caution">
    <text evidence="1">The sequence shown here is derived from an EMBL/GenBank/DDBJ whole genome shotgun (WGS) entry which is preliminary data.</text>
</comment>
<evidence type="ECO:0000313" key="2">
    <source>
        <dbReference type="Proteomes" id="UP000245712"/>
    </source>
</evidence>
<protein>
    <recommendedName>
        <fullName evidence="3">Antitoxin ParD1/3/4</fullName>
    </recommendedName>
</protein>
<proteinExistence type="predicted"/>
<accession>A0ABX5KK04</accession>
<reference evidence="1 2" key="1">
    <citation type="submission" date="2018-05" db="EMBL/GenBank/DDBJ databases">
        <title>Genomic Encyclopedia of Type Strains, Phase IV (KMG-V): Genome sequencing to study the core and pangenomes of soil and plant-associated prokaryotes.</title>
        <authorList>
            <person name="Whitman W."/>
        </authorList>
    </citation>
    <scope>NUCLEOTIDE SEQUENCE [LARGE SCALE GENOMIC DNA]</scope>
    <source>
        <strain evidence="1 2">SCZa-39</strain>
    </source>
</reference>
<dbReference type="RefSeq" id="WP_165842011.1">
    <property type="nucleotide sequence ID" value="NZ_QEOB01000014.1"/>
</dbReference>
<keyword evidence="2" id="KW-1185">Reference proteome</keyword>
<organism evidence="1 2">
    <name type="scientific">Paraburkholderia unamae</name>
    <dbReference type="NCBI Taxonomy" id="219649"/>
    <lineage>
        <taxon>Bacteria</taxon>
        <taxon>Pseudomonadati</taxon>
        <taxon>Pseudomonadota</taxon>
        <taxon>Betaproteobacteria</taxon>
        <taxon>Burkholderiales</taxon>
        <taxon>Burkholderiaceae</taxon>
        <taxon>Paraburkholderia</taxon>
    </lineage>
</organism>
<gene>
    <name evidence="1" type="ORF">C7402_114160</name>
</gene>
<dbReference type="EMBL" id="QEOB01000014">
    <property type="protein sequence ID" value="PVX77930.1"/>
    <property type="molecule type" value="Genomic_DNA"/>
</dbReference>